<dbReference type="RefSeq" id="WP_008992546.1">
    <property type="nucleotide sequence ID" value="NZ_AMSG01000028.1"/>
</dbReference>
<keyword evidence="2" id="KW-0808">Transferase</keyword>
<evidence type="ECO:0000259" key="1">
    <source>
        <dbReference type="Pfam" id="PF12804"/>
    </source>
</evidence>
<dbReference type="STRING" id="555500.I215_13542"/>
<accession>K2PNV3</accession>
<reference evidence="2 3" key="1">
    <citation type="journal article" date="2012" name="J. Bacteriol.">
        <title>Genome Sequence of Galbibacter marinum Type Strain ck-I2-15.</title>
        <authorList>
            <person name="Lai Q."/>
            <person name="Li C."/>
            <person name="Shao Z."/>
        </authorList>
    </citation>
    <scope>NUCLEOTIDE SEQUENCE [LARGE SCALE GENOMIC DNA]</scope>
    <source>
        <strain evidence="3">ck-I2-15</strain>
    </source>
</reference>
<dbReference type="SUPFAM" id="SSF53448">
    <property type="entry name" value="Nucleotide-diphospho-sugar transferases"/>
    <property type="match status" value="1"/>
</dbReference>
<dbReference type="OrthoDB" id="9779263at2"/>
<dbReference type="InterPro" id="IPR029044">
    <property type="entry name" value="Nucleotide-diphossugar_trans"/>
</dbReference>
<dbReference type="CDD" id="cd04182">
    <property type="entry name" value="GT_2_like_f"/>
    <property type="match status" value="1"/>
</dbReference>
<evidence type="ECO:0000313" key="3">
    <source>
        <dbReference type="Proteomes" id="UP000007364"/>
    </source>
</evidence>
<dbReference type="GO" id="GO:0016779">
    <property type="term" value="F:nucleotidyltransferase activity"/>
    <property type="evidence" value="ECO:0007669"/>
    <property type="project" value="UniProtKB-ARBA"/>
</dbReference>
<comment type="caution">
    <text evidence="2">The sequence shown here is derived from an EMBL/GenBank/DDBJ whole genome shotgun (WGS) entry which is preliminary data.</text>
</comment>
<keyword evidence="3" id="KW-1185">Reference proteome</keyword>
<organism evidence="2 3">
    <name type="scientific">Galbibacter marinus</name>
    <dbReference type="NCBI Taxonomy" id="555500"/>
    <lineage>
        <taxon>Bacteria</taxon>
        <taxon>Pseudomonadati</taxon>
        <taxon>Bacteroidota</taxon>
        <taxon>Flavobacteriia</taxon>
        <taxon>Flavobacteriales</taxon>
        <taxon>Flavobacteriaceae</taxon>
        <taxon>Galbibacter</taxon>
    </lineage>
</organism>
<protein>
    <submittedName>
        <fullName evidence="2">Nucleotide-diphospho-sugar transferase</fullName>
    </submittedName>
</protein>
<evidence type="ECO:0000313" key="2">
    <source>
        <dbReference type="EMBL" id="EKF54200.1"/>
    </source>
</evidence>
<feature type="domain" description="MobA-like NTP transferase" evidence="1">
    <location>
        <begin position="8"/>
        <end position="168"/>
    </location>
</feature>
<proteinExistence type="predicted"/>
<name>K2PNV3_9FLAO</name>
<dbReference type="Proteomes" id="UP000007364">
    <property type="component" value="Unassembled WGS sequence"/>
</dbReference>
<dbReference type="Pfam" id="PF12804">
    <property type="entry name" value="NTP_transf_3"/>
    <property type="match status" value="1"/>
</dbReference>
<dbReference type="InterPro" id="IPR025877">
    <property type="entry name" value="MobA-like_NTP_Trfase"/>
</dbReference>
<dbReference type="PANTHER" id="PTHR43777:SF1">
    <property type="entry name" value="MOLYBDENUM COFACTOR CYTIDYLYLTRANSFERASE"/>
    <property type="match status" value="1"/>
</dbReference>
<gene>
    <name evidence="2" type="ORF">I215_13542</name>
</gene>
<dbReference type="PANTHER" id="PTHR43777">
    <property type="entry name" value="MOLYBDENUM COFACTOR CYTIDYLYLTRANSFERASE"/>
    <property type="match status" value="1"/>
</dbReference>
<dbReference type="EMBL" id="AMSG01000028">
    <property type="protein sequence ID" value="EKF54200.1"/>
    <property type="molecule type" value="Genomic_DNA"/>
</dbReference>
<dbReference type="AlphaFoldDB" id="K2PNV3"/>
<dbReference type="Gene3D" id="3.90.550.10">
    <property type="entry name" value="Spore Coat Polysaccharide Biosynthesis Protein SpsA, Chain A"/>
    <property type="match status" value="1"/>
</dbReference>
<dbReference type="eggNOG" id="COG2068">
    <property type="taxonomic scope" value="Bacteria"/>
</dbReference>
<sequence length="199" mass="21998">MKPKVAIVILAAGASSRMGVPKQLMPWGNDSLLNHVISTASTLGLQLHIILGAHGETIRKEIPKINNVHPHINPQWKEGIGSSIAFAISTLKNLKLDGVLFLLGDQPFVSADYLKEIITHFEKDTSEIIVSEFHGNLGVPALFSSEYFNELSTLHADIGAKLIIKKHQKKVLKLNAEPHVRDIDTLEDYQKAHQVMFGK</sequence>